<evidence type="ECO:0000313" key="3">
    <source>
        <dbReference type="Proteomes" id="UP000250579"/>
    </source>
</evidence>
<evidence type="ECO:0000313" key="2">
    <source>
        <dbReference type="EMBL" id="AXA67138.1"/>
    </source>
</evidence>
<dbReference type="AlphaFoldDB" id="A0A2Z5A8H6"/>
<protein>
    <submittedName>
        <fullName evidence="2">Uncharacterized protein</fullName>
    </submittedName>
</protein>
<reference evidence="2 3" key="1">
    <citation type="submission" date="2017-06" db="EMBL/GenBank/DDBJ databases">
        <title>Evolution towards high GC content and high-temperature stress adaptation in endophytic Pseudomonas oryzihabitans impacted its plant-growth promoting traits.</title>
        <authorList>
            <person name="Nascimento F.X."/>
        </authorList>
    </citation>
    <scope>NUCLEOTIDE SEQUENCE [LARGE SCALE GENOMIC DNA]</scope>
    <source>
        <strain evidence="2 3">MS8</strain>
    </source>
</reference>
<sequence>MPLGRDEACLSSPGPEQHRGQGASGLAAGCQAEVSVWLKVAKARVMAIMAGLEAEEGRRWLALGDRFEQTTRLVCRSSLAD</sequence>
<feature type="region of interest" description="Disordered" evidence="1">
    <location>
        <begin position="1"/>
        <end position="24"/>
    </location>
</feature>
<accession>A0A2Z5A8H6</accession>
<gene>
    <name evidence="2" type="ORF">CE139_15370</name>
</gene>
<name>A0A2Z5A8H6_9PSED</name>
<evidence type="ECO:0000256" key="1">
    <source>
        <dbReference type="SAM" id="MobiDB-lite"/>
    </source>
</evidence>
<proteinExistence type="predicted"/>
<dbReference type="EMBL" id="CP022198">
    <property type="protein sequence ID" value="AXA67138.1"/>
    <property type="molecule type" value="Genomic_DNA"/>
</dbReference>
<dbReference type="Proteomes" id="UP000250579">
    <property type="component" value="Chromosome"/>
</dbReference>
<organism evidence="2 3">
    <name type="scientific">Pseudomonas oryzihabitans</name>
    <dbReference type="NCBI Taxonomy" id="47885"/>
    <lineage>
        <taxon>Bacteria</taxon>
        <taxon>Pseudomonadati</taxon>
        <taxon>Pseudomonadota</taxon>
        <taxon>Gammaproteobacteria</taxon>
        <taxon>Pseudomonadales</taxon>
        <taxon>Pseudomonadaceae</taxon>
        <taxon>Pseudomonas</taxon>
    </lineage>
</organism>
<dbReference type="PROSITE" id="PS51257">
    <property type="entry name" value="PROKAR_LIPOPROTEIN"/>
    <property type="match status" value="1"/>
</dbReference>